<dbReference type="Proteomes" id="UP000594454">
    <property type="component" value="Chromosome 5"/>
</dbReference>
<dbReference type="InterPro" id="IPR002502">
    <property type="entry name" value="Amidase_domain"/>
</dbReference>
<dbReference type="PANTHER" id="PTHR11022:SF74">
    <property type="entry name" value="PEPTIDOGLYCAN-RECOGNITION PROTEIN SA"/>
    <property type="match status" value="1"/>
</dbReference>
<dbReference type="EMBL" id="LR899013">
    <property type="protein sequence ID" value="CAD7090195.1"/>
    <property type="molecule type" value="Genomic_DNA"/>
</dbReference>
<evidence type="ECO:0000256" key="7">
    <source>
        <dbReference type="ARBA" id="ARBA00023157"/>
    </source>
</evidence>
<feature type="disulfide bond" evidence="9">
    <location>
        <begin position="58"/>
        <end position="64"/>
    </location>
</feature>
<dbReference type="InParanoid" id="A0A7R8UZV0"/>
<evidence type="ECO:0000259" key="11">
    <source>
        <dbReference type="SMART" id="SM00644"/>
    </source>
</evidence>
<dbReference type="SUPFAM" id="SSF55846">
    <property type="entry name" value="N-acetylmuramoyl-L-alanine amidase-like"/>
    <property type="match status" value="1"/>
</dbReference>
<dbReference type="GO" id="GO:0005576">
    <property type="term" value="C:extracellular region"/>
    <property type="evidence" value="ECO:0007669"/>
    <property type="project" value="UniProtKB-SubCell"/>
</dbReference>
<dbReference type="OMA" id="DCICTES"/>
<comment type="subcellular location">
    <subcellularLocation>
        <location evidence="1">Secreted</location>
    </subcellularLocation>
</comment>
<evidence type="ECO:0000259" key="12">
    <source>
        <dbReference type="SMART" id="SM00701"/>
    </source>
</evidence>
<sequence>MAKILIAICMGVIFALSCDACPGIKTRNNWGGRRSKSIEYQPVPVPNVIIHHTESSPCNSFLTCSVKVANIQDYHMTDLKWHDIGYNFLIGNDGNIYEGVGWNKVGAHARGYNDKSIGVAFIGNFDAVLPPTSALDAAQSLLRCGVEDGLLAKNYRLFGARQVRDTGSPGLMLYNEIQNWDNWVAGP</sequence>
<evidence type="ECO:0000256" key="9">
    <source>
        <dbReference type="PIRSR" id="PIRSR037945-1"/>
    </source>
</evidence>
<dbReference type="GO" id="GO:0045087">
    <property type="term" value="P:innate immune response"/>
    <property type="evidence" value="ECO:0007669"/>
    <property type="project" value="UniProtKB-KW"/>
</dbReference>
<evidence type="ECO:0000256" key="8">
    <source>
        <dbReference type="PIRNR" id="PIRNR037945"/>
    </source>
</evidence>
<proteinExistence type="inferred from homology"/>
<evidence type="ECO:0000256" key="5">
    <source>
        <dbReference type="ARBA" id="ARBA00022729"/>
    </source>
</evidence>
<evidence type="ECO:0000256" key="2">
    <source>
        <dbReference type="ARBA" id="ARBA00007553"/>
    </source>
</evidence>
<dbReference type="OrthoDB" id="10001926at2759"/>
<dbReference type="Pfam" id="PF01510">
    <property type="entry name" value="Amidase_2"/>
    <property type="match status" value="1"/>
</dbReference>
<reference evidence="13 14" key="1">
    <citation type="submission" date="2020-11" db="EMBL/GenBank/DDBJ databases">
        <authorList>
            <person name="Wallbank WR R."/>
            <person name="Pardo Diaz C."/>
            <person name="Kozak K."/>
            <person name="Martin S."/>
            <person name="Jiggins C."/>
            <person name="Moest M."/>
            <person name="Warren A I."/>
            <person name="Generalovic N T."/>
            <person name="Byers J.R.P. K."/>
            <person name="Montejo-Kovacevich G."/>
            <person name="Yen C E."/>
        </authorList>
    </citation>
    <scope>NUCLEOTIDE SEQUENCE [LARGE SCALE GENOMIC DNA]</scope>
</reference>
<dbReference type="Gene3D" id="3.40.80.10">
    <property type="entry name" value="Peptidoglycan recognition protein-like"/>
    <property type="match status" value="1"/>
</dbReference>
<dbReference type="PROSITE" id="PS51257">
    <property type="entry name" value="PROKAR_LIPOPROTEIN"/>
    <property type="match status" value="1"/>
</dbReference>
<dbReference type="SMART" id="SM00644">
    <property type="entry name" value="Ami_2"/>
    <property type="match status" value="1"/>
</dbReference>
<dbReference type="FunCoup" id="A0A7R8UZV0">
    <property type="interactions" value="138"/>
</dbReference>
<name>A0A7R8UZV0_HERIL</name>
<dbReference type="SMART" id="SM00701">
    <property type="entry name" value="PGRP"/>
    <property type="match status" value="1"/>
</dbReference>
<dbReference type="InterPro" id="IPR036505">
    <property type="entry name" value="Amidase/PGRP_sf"/>
</dbReference>
<comment type="similarity">
    <text evidence="2 8">Belongs to the N-acetylmuramoyl-L-alanine amidase 2 family.</text>
</comment>
<feature type="domain" description="Peptidoglycan recognition protein family" evidence="12">
    <location>
        <begin position="22"/>
        <end position="164"/>
    </location>
</feature>
<keyword evidence="4 8" id="KW-0399">Innate immunity</keyword>
<evidence type="ECO:0000256" key="3">
    <source>
        <dbReference type="ARBA" id="ARBA00022525"/>
    </source>
</evidence>
<dbReference type="PIRSF" id="PIRSF037945">
    <property type="entry name" value="PGRPs"/>
    <property type="match status" value="1"/>
</dbReference>
<evidence type="ECO:0000256" key="10">
    <source>
        <dbReference type="SAM" id="SignalP"/>
    </source>
</evidence>
<feature type="domain" description="N-acetylmuramoyl-L-alanine amidase" evidence="11">
    <location>
        <begin position="35"/>
        <end position="170"/>
    </location>
</feature>
<evidence type="ECO:0000256" key="4">
    <source>
        <dbReference type="ARBA" id="ARBA00022588"/>
    </source>
</evidence>
<protein>
    <recommendedName>
        <fullName evidence="8">Peptidoglycan-recognition protein</fullName>
    </recommendedName>
</protein>
<dbReference type="InterPro" id="IPR017331">
    <property type="entry name" value="Peptidoglycan_recognition"/>
</dbReference>
<dbReference type="AlphaFoldDB" id="A0A7R8UZV0"/>
<feature type="signal peptide" evidence="10">
    <location>
        <begin position="1"/>
        <end position="20"/>
    </location>
</feature>
<feature type="disulfide bond" evidence="9">
    <location>
        <begin position="21"/>
        <end position="144"/>
    </location>
</feature>
<keyword evidence="5 10" id="KW-0732">Signal</keyword>
<dbReference type="GO" id="GO:0008745">
    <property type="term" value="F:N-acetylmuramoyl-L-alanine amidase activity"/>
    <property type="evidence" value="ECO:0007669"/>
    <property type="project" value="InterPro"/>
</dbReference>
<organism evidence="13 14">
    <name type="scientific">Hermetia illucens</name>
    <name type="common">Black soldier fly</name>
    <dbReference type="NCBI Taxonomy" id="343691"/>
    <lineage>
        <taxon>Eukaryota</taxon>
        <taxon>Metazoa</taxon>
        <taxon>Ecdysozoa</taxon>
        <taxon>Arthropoda</taxon>
        <taxon>Hexapoda</taxon>
        <taxon>Insecta</taxon>
        <taxon>Pterygota</taxon>
        <taxon>Neoptera</taxon>
        <taxon>Endopterygota</taxon>
        <taxon>Diptera</taxon>
        <taxon>Brachycera</taxon>
        <taxon>Stratiomyomorpha</taxon>
        <taxon>Stratiomyidae</taxon>
        <taxon>Hermetiinae</taxon>
        <taxon>Hermetia</taxon>
    </lineage>
</organism>
<evidence type="ECO:0000256" key="1">
    <source>
        <dbReference type="ARBA" id="ARBA00004613"/>
    </source>
</evidence>
<dbReference type="PANTHER" id="PTHR11022">
    <property type="entry name" value="PEPTIDOGLYCAN RECOGNITION PROTEIN"/>
    <property type="match status" value="1"/>
</dbReference>
<dbReference type="GO" id="GO:0008270">
    <property type="term" value="F:zinc ion binding"/>
    <property type="evidence" value="ECO:0007669"/>
    <property type="project" value="InterPro"/>
</dbReference>
<accession>A0A7R8UZV0</accession>
<evidence type="ECO:0000313" key="14">
    <source>
        <dbReference type="Proteomes" id="UP000594454"/>
    </source>
</evidence>
<evidence type="ECO:0000313" key="13">
    <source>
        <dbReference type="EMBL" id="CAD7090195.1"/>
    </source>
</evidence>
<keyword evidence="3" id="KW-0964">Secreted</keyword>
<keyword evidence="6 8" id="KW-0391">Immunity</keyword>
<gene>
    <name evidence="13" type="ORF">HERILL_LOCUS12692</name>
</gene>
<keyword evidence="14" id="KW-1185">Reference proteome</keyword>
<evidence type="ECO:0000256" key="6">
    <source>
        <dbReference type="ARBA" id="ARBA00022859"/>
    </source>
</evidence>
<dbReference type="FunFam" id="3.40.80.10:FF:000001">
    <property type="entry name" value="Peptidoglycan recognition protein 1"/>
    <property type="match status" value="1"/>
</dbReference>
<dbReference type="InterPro" id="IPR006619">
    <property type="entry name" value="PGRP_domain_met/bac"/>
</dbReference>
<dbReference type="InterPro" id="IPR015510">
    <property type="entry name" value="PGRP"/>
</dbReference>
<keyword evidence="7 9" id="KW-1015">Disulfide bond</keyword>
<dbReference type="GO" id="GO:0042834">
    <property type="term" value="F:peptidoglycan binding"/>
    <property type="evidence" value="ECO:0007669"/>
    <property type="project" value="InterPro"/>
</dbReference>
<dbReference type="CDD" id="cd06583">
    <property type="entry name" value="PGRP"/>
    <property type="match status" value="1"/>
</dbReference>
<feature type="chain" id="PRO_5031476960" description="Peptidoglycan-recognition protein" evidence="10">
    <location>
        <begin position="21"/>
        <end position="187"/>
    </location>
</feature>
<dbReference type="GO" id="GO:0009253">
    <property type="term" value="P:peptidoglycan catabolic process"/>
    <property type="evidence" value="ECO:0007669"/>
    <property type="project" value="InterPro"/>
</dbReference>